<dbReference type="PANTHER" id="PTHR11739:SF23">
    <property type="entry name" value="CITRATE SYNTHASE 2-RELATED"/>
    <property type="match status" value="1"/>
</dbReference>
<dbReference type="PIRSF" id="PIRSF001369">
    <property type="entry name" value="Citrate_synth"/>
    <property type="match status" value="1"/>
</dbReference>
<dbReference type="PANTHER" id="PTHR11739">
    <property type="entry name" value="CITRATE SYNTHASE"/>
    <property type="match status" value="1"/>
</dbReference>
<dbReference type="InterPro" id="IPR002020">
    <property type="entry name" value="Citrate_synthase"/>
</dbReference>
<dbReference type="UniPathway" id="UPA00223">
    <property type="reaction ID" value="UER00717"/>
</dbReference>
<evidence type="ECO:0000256" key="6">
    <source>
        <dbReference type="PIRSR" id="PIRSR001369-1"/>
    </source>
</evidence>
<evidence type="ECO:0000256" key="3">
    <source>
        <dbReference type="ARBA" id="ARBA00022679"/>
    </source>
</evidence>
<dbReference type="CDD" id="cd06109">
    <property type="entry name" value="BsCS-I_like"/>
    <property type="match status" value="1"/>
</dbReference>
<evidence type="ECO:0000256" key="4">
    <source>
        <dbReference type="ARBA" id="ARBA00049288"/>
    </source>
</evidence>
<dbReference type="GO" id="GO:0005975">
    <property type="term" value="P:carbohydrate metabolic process"/>
    <property type="evidence" value="ECO:0007669"/>
    <property type="project" value="TreeGrafter"/>
</dbReference>
<dbReference type="NCBIfam" id="NF009005">
    <property type="entry name" value="PRK12350.1"/>
    <property type="match status" value="1"/>
</dbReference>
<evidence type="ECO:0000256" key="5">
    <source>
        <dbReference type="PIRNR" id="PIRNR001369"/>
    </source>
</evidence>
<keyword evidence="3 5" id="KW-0808">Transferase</keyword>
<protein>
    <recommendedName>
        <fullName evidence="5">Citrate synthase</fullName>
    </recommendedName>
</protein>
<accession>A0A7S8HDZ2</accession>
<dbReference type="EMBL" id="CP058214">
    <property type="protein sequence ID" value="QPC45165.1"/>
    <property type="molecule type" value="Genomic_DNA"/>
</dbReference>
<evidence type="ECO:0000313" key="8">
    <source>
        <dbReference type="EMBL" id="QPC45165.1"/>
    </source>
</evidence>
<dbReference type="GO" id="GO:0005829">
    <property type="term" value="C:cytosol"/>
    <property type="evidence" value="ECO:0007669"/>
    <property type="project" value="TreeGrafter"/>
</dbReference>
<dbReference type="Proteomes" id="UP000593594">
    <property type="component" value="Chromosome"/>
</dbReference>
<dbReference type="InterPro" id="IPR019810">
    <property type="entry name" value="Citrate_synthase_AS"/>
</dbReference>
<comment type="similarity">
    <text evidence="2 5 7">Belongs to the citrate synthase family.</text>
</comment>
<feature type="active site" evidence="6">
    <location>
        <position position="271"/>
    </location>
</feature>
<keyword evidence="9" id="KW-1185">Reference proteome</keyword>
<proteinExistence type="inferred from homology"/>
<dbReference type="InterPro" id="IPR016143">
    <property type="entry name" value="Citrate_synth-like_sm_a-sub"/>
</dbReference>
<comment type="pathway">
    <text evidence="1">Carbohydrate metabolism; tricarboxylic acid cycle; isocitrate from oxaloacetate: step 1/2.</text>
</comment>
<dbReference type="Gene3D" id="1.10.230.10">
    <property type="entry name" value="Cytochrome P450-Terp, domain 2"/>
    <property type="match status" value="1"/>
</dbReference>
<dbReference type="SUPFAM" id="SSF48256">
    <property type="entry name" value="Citrate synthase"/>
    <property type="match status" value="1"/>
</dbReference>
<sequence length="387" mass="41601">MFPPVNQEDQDDQACEVHFTRQDRYRDRPRLEDVVAAETGLGLVDGAAGRLVLRGYDLDDLADWSFEAVLALLWTGLTPTAMTEADIRRELGAARGHVFLRAERLLPVTDGLAPVEAMRFLLSSLTDAERIPHHILAVAAAPVFAAAIARRAAGQSPVAPDASLGQSADFLHMLHGELPGEDRARALDSYLVTVADHGLNASTFAARVIASTRAGLFSSVVGGLCALKGPLHGGAPGPVLDMLDAIGTEANIRPWIAATLARGERLMGFGHRIYRVRDPRADVLKGVVGTLRDSAARIAFAEAVEAEALAQLAEKKPLRPLETNVEFYTALVLEALGFPRDSFTNVFAVGRMAGWTAHVLEQEAQGRLIRPQSRYVGPMPERATAAG</sequence>
<evidence type="ECO:0000256" key="1">
    <source>
        <dbReference type="ARBA" id="ARBA00004751"/>
    </source>
</evidence>
<evidence type="ECO:0000256" key="7">
    <source>
        <dbReference type="RuleBase" id="RU003406"/>
    </source>
</evidence>
<reference evidence="8 9" key="1">
    <citation type="submission" date="2020-06" db="EMBL/GenBank/DDBJ databases">
        <title>Genome sequence of 2 isolates from Red Sea Mangroves.</title>
        <authorList>
            <person name="Sefrji F."/>
            <person name="Michoud G."/>
            <person name="Merlino G."/>
            <person name="Daffonchio D."/>
        </authorList>
    </citation>
    <scope>NUCLEOTIDE SEQUENCE [LARGE SCALE GENOMIC DNA]</scope>
    <source>
        <strain evidence="8 9">R1DC25</strain>
    </source>
</reference>
<dbReference type="InterPro" id="IPR036969">
    <property type="entry name" value="Citrate_synthase_sf"/>
</dbReference>
<dbReference type="Gene3D" id="1.10.580.10">
    <property type="entry name" value="Citrate Synthase, domain 1"/>
    <property type="match status" value="1"/>
</dbReference>
<dbReference type="PRINTS" id="PR00143">
    <property type="entry name" value="CITRTSNTHASE"/>
</dbReference>
<dbReference type="KEGG" id="kmn:HW532_03880"/>
<dbReference type="AlphaFoldDB" id="A0A7S8HDZ2"/>
<evidence type="ECO:0000313" key="9">
    <source>
        <dbReference type="Proteomes" id="UP000593594"/>
    </source>
</evidence>
<name>A0A7S8HDZ2_9HYPH</name>
<dbReference type="GO" id="GO:0036440">
    <property type="term" value="F:citrate synthase activity"/>
    <property type="evidence" value="ECO:0007669"/>
    <property type="project" value="UniProtKB-EC"/>
</dbReference>
<organism evidence="8 9">
    <name type="scientific">Kaustia mangrovi</name>
    <dbReference type="NCBI Taxonomy" id="2593653"/>
    <lineage>
        <taxon>Bacteria</taxon>
        <taxon>Pseudomonadati</taxon>
        <taxon>Pseudomonadota</taxon>
        <taxon>Alphaproteobacteria</taxon>
        <taxon>Hyphomicrobiales</taxon>
        <taxon>Parvibaculaceae</taxon>
        <taxon>Kaustia</taxon>
    </lineage>
</organism>
<dbReference type="PROSITE" id="PS00480">
    <property type="entry name" value="CITRATE_SYNTHASE"/>
    <property type="match status" value="1"/>
</dbReference>
<dbReference type="InterPro" id="IPR024176">
    <property type="entry name" value="Citrate_synthase_bac-typ"/>
</dbReference>
<gene>
    <name evidence="8" type="ORF">HW532_03880</name>
</gene>
<feature type="active site" evidence="6">
    <location>
        <position position="326"/>
    </location>
</feature>
<dbReference type="InterPro" id="IPR016142">
    <property type="entry name" value="Citrate_synth-like_lrg_a-sub"/>
</dbReference>
<dbReference type="Pfam" id="PF00285">
    <property type="entry name" value="Citrate_synt"/>
    <property type="match status" value="1"/>
</dbReference>
<dbReference type="GO" id="GO:0006099">
    <property type="term" value="P:tricarboxylic acid cycle"/>
    <property type="evidence" value="ECO:0007669"/>
    <property type="project" value="UniProtKB-UniPathway"/>
</dbReference>
<comment type="catalytic activity">
    <reaction evidence="4">
        <text>oxaloacetate + acetyl-CoA + H2O = citrate + CoA + H(+)</text>
        <dbReference type="Rhea" id="RHEA:16845"/>
        <dbReference type="ChEBI" id="CHEBI:15377"/>
        <dbReference type="ChEBI" id="CHEBI:15378"/>
        <dbReference type="ChEBI" id="CHEBI:16452"/>
        <dbReference type="ChEBI" id="CHEBI:16947"/>
        <dbReference type="ChEBI" id="CHEBI:57287"/>
        <dbReference type="ChEBI" id="CHEBI:57288"/>
        <dbReference type="EC" id="2.3.3.16"/>
    </reaction>
</comment>
<evidence type="ECO:0000256" key="2">
    <source>
        <dbReference type="ARBA" id="ARBA00010566"/>
    </source>
</evidence>